<dbReference type="InterPro" id="IPR015797">
    <property type="entry name" value="NUDIX_hydrolase-like_dom_sf"/>
</dbReference>
<dbReference type="PANTHER" id="PTHR12992">
    <property type="entry name" value="NUDIX HYDROLASE"/>
    <property type="match status" value="1"/>
</dbReference>
<dbReference type="CDD" id="cd03426">
    <property type="entry name" value="NUDIX_CoAse_Nudt7"/>
    <property type="match status" value="1"/>
</dbReference>
<gene>
    <name evidence="8" type="ORF">METZ01_LOCUS275316</name>
</gene>
<dbReference type="AlphaFoldDB" id="A0A382KGJ4"/>
<name>A0A382KGJ4_9ZZZZ</name>
<keyword evidence="3" id="KW-0479">Metal-binding</keyword>
<dbReference type="GO" id="GO:0046872">
    <property type="term" value="F:metal ion binding"/>
    <property type="evidence" value="ECO:0007669"/>
    <property type="project" value="UniProtKB-KW"/>
</dbReference>
<sequence length="186" mass="20912">MDIDGIHTALTNEISPTQFPADGNILAAVLIIIYGHDPIILMTKKAKTLKQHGGEISFPGGKWQSSDHDLLETAIRETNEELSLSIDRNQILGQLDNVTTLNSKYTITPFISIIDKIPNLKPNSEVESVLHIPLFSFLETISNDTNPEHNSIKEMYTLTFEKHIVWGASARMLRQLNILLNRKKLL</sequence>
<evidence type="ECO:0000256" key="1">
    <source>
        <dbReference type="ARBA" id="ARBA00001936"/>
    </source>
</evidence>
<feature type="domain" description="Nudix hydrolase" evidence="7">
    <location>
        <begin position="23"/>
        <end position="156"/>
    </location>
</feature>
<evidence type="ECO:0000313" key="8">
    <source>
        <dbReference type="EMBL" id="SVC22462.1"/>
    </source>
</evidence>
<evidence type="ECO:0000259" key="7">
    <source>
        <dbReference type="PROSITE" id="PS51462"/>
    </source>
</evidence>
<dbReference type="PANTHER" id="PTHR12992:SF11">
    <property type="entry name" value="MITOCHONDRIAL COENZYME A DIPHOSPHATASE NUDT8"/>
    <property type="match status" value="1"/>
</dbReference>
<dbReference type="EMBL" id="UINC01079961">
    <property type="protein sequence ID" value="SVC22462.1"/>
    <property type="molecule type" value="Genomic_DNA"/>
</dbReference>
<dbReference type="Pfam" id="PF00293">
    <property type="entry name" value="NUDIX"/>
    <property type="match status" value="1"/>
</dbReference>
<dbReference type="InterPro" id="IPR000086">
    <property type="entry name" value="NUDIX_hydrolase_dom"/>
</dbReference>
<dbReference type="SUPFAM" id="SSF55811">
    <property type="entry name" value="Nudix"/>
    <property type="match status" value="1"/>
</dbReference>
<dbReference type="PROSITE" id="PS51462">
    <property type="entry name" value="NUDIX"/>
    <property type="match status" value="1"/>
</dbReference>
<evidence type="ECO:0000256" key="5">
    <source>
        <dbReference type="ARBA" id="ARBA00022842"/>
    </source>
</evidence>
<organism evidence="8">
    <name type="scientific">marine metagenome</name>
    <dbReference type="NCBI Taxonomy" id="408172"/>
    <lineage>
        <taxon>unclassified sequences</taxon>
        <taxon>metagenomes</taxon>
        <taxon>ecological metagenomes</taxon>
    </lineage>
</organism>
<evidence type="ECO:0000256" key="2">
    <source>
        <dbReference type="ARBA" id="ARBA00001946"/>
    </source>
</evidence>
<dbReference type="Gene3D" id="3.90.79.10">
    <property type="entry name" value="Nucleoside Triphosphate Pyrophosphohydrolase"/>
    <property type="match status" value="1"/>
</dbReference>
<comment type="cofactor">
    <cofactor evidence="1">
        <name>Mn(2+)</name>
        <dbReference type="ChEBI" id="CHEBI:29035"/>
    </cofactor>
</comment>
<keyword evidence="4" id="KW-0378">Hydrolase</keyword>
<dbReference type="GO" id="GO:0010945">
    <property type="term" value="F:coenzyme A diphosphatase activity"/>
    <property type="evidence" value="ECO:0007669"/>
    <property type="project" value="InterPro"/>
</dbReference>
<evidence type="ECO:0000256" key="6">
    <source>
        <dbReference type="ARBA" id="ARBA00023211"/>
    </source>
</evidence>
<keyword evidence="5" id="KW-0460">Magnesium</keyword>
<evidence type="ECO:0000256" key="3">
    <source>
        <dbReference type="ARBA" id="ARBA00022723"/>
    </source>
</evidence>
<accession>A0A382KGJ4</accession>
<dbReference type="InterPro" id="IPR045121">
    <property type="entry name" value="CoAse"/>
</dbReference>
<keyword evidence="6" id="KW-0464">Manganese</keyword>
<comment type="cofactor">
    <cofactor evidence="2">
        <name>Mg(2+)</name>
        <dbReference type="ChEBI" id="CHEBI:18420"/>
    </cofactor>
</comment>
<protein>
    <recommendedName>
        <fullName evidence="7">Nudix hydrolase domain-containing protein</fullName>
    </recommendedName>
</protein>
<evidence type="ECO:0000256" key="4">
    <source>
        <dbReference type="ARBA" id="ARBA00022801"/>
    </source>
</evidence>
<proteinExistence type="predicted"/>
<reference evidence="8" key="1">
    <citation type="submission" date="2018-05" db="EMBL/GenBank/DDBJ databases">
        <authorList>
            <person name="Lanie J.A."/>
            <person name="Ng W.-L."/>
            <person name="Kazmierczak K.M."/>
            <person name="Andrzejewski T.M."/>
            <person name="Davidsen T.M."/>
            <person name="Wayne K.J."/>
            <person name="Tettelin H."/>
            <person name="Glass J.I."/>
            <person name="Rusch D."/>
            <person name="Podicherti R."/>
            <person name="Tsui H.-C.T."/>
            <person name="Winkler M.E."/>
        </authorList>
    </citation>
    <scope>NUCLEOTIDE SEQUENCE</scope>
</reference>